<reference evidence="2" key="1">
    <citation type="submission" date="2023-10" db="EMBL/GenBank/DDBJ databases">
        <title>Genome assembly of Pristionchus species.</title>
        <authorList>
            <person name="Yoshida K."/>
            <person name="Sommer R.J."/>
        </authorList>
    </citation>
    <scope>NUCLEOTIDE SEQUENCE</scope>
    <source>
        <strain evidence="2">RS5133</strain>
    </source>
</reference>
<dbReference type="Proteomes" id="UP001432322">
    <property type="component" value="Unassembled WGS sequence"/>
</dbReference>
<evidence type="ECO:0000313" key="3">
    <source>
        <dbReference type="Proteomes" id="UP001432322"/>
    </source>
</evidence>
<keyword evidence="3" id="KW-1185">Reference proteome</keyword>
<gene>
    <name evidence="2" type="ORF">PFISCL1PPCAC_20365</name>
</gene>
<evidence type="ECO:0000256" key="1">
    <source>
        <dbReference type="SAM" id="MobiDB-lite"/>
    </source>
</evidence>
<accession>A0AAV5WFD5</accession>
<sequence length="103" mass="11068">MTLNDVYRQISSPSAMLQSPLERITLAATLASATTPRDPRLQKSRNTCSQPQASSSRRALLQDEDASPGNEENNMVGAQSQPALRVTRKRPSLDAGIGGESSE</sequence>
<name>A0AAV5WFD5_9BILA</name>
<dbReference type="EMBL" id="BTSY01000005">
    <property type="protein sequence ID" value="GMT29068.1"/>
    <property type="molecule type" value="Genomic_DNA"/>
</dbReference>
<feature type="compositionally biased region" description="Polar residues" evidence="1">
    <location>
        <begin position="70"/>
        <end position="82"/>
    </location>
</feature>
<evidence type="ECO:0000313" key="2">
    <source>
        <dbReference type="EMBL" id="GMT29068.1"/>
    </source>
</evidence>
<feature type="non-terminal residue" evidence="2">
    <location>
        <position position="103"/>
    </location>
</feature>
<feature type="region of interest" description="Disordered" evidence="1">
    <location>
        <begin position="32"/>
        <end position="103"/>
    </location>
</feature>
<organism evidence="2 3">
    <name type="scientific">Pristionchus fissidentatus</name>
    <dbReference type="NCBI Taxonomy" id="1538716"/>
    <lineage>
        <taxon>Eukaryota</taxon>
        <taxon>Metazoa</taxon>
        <taxon>Ecdysozoa</taxon>
        <taxon>Nematoda</taxon>
        <taxon>Chromadorea</taxon>
        <taxon>Rhabditida</taxon>
        <taxon>Rhabditina</taxon>
        <taxon>Diplogasteromorpha</taxon>
        <taxon>Diplogasteroidea</taxon>
        <taxon>Neodiplogasteridae</taxon>
        <taxon>Pristionchus</taxon>
    </lineage>
</organism>
<protein>
    <submittedName>
        <fullName evidence="2">Uncharacterized protein</fullName>
    </submittedName>
</protein>
<feature type="compositionally biased region" description="Polar residues" evidence="1">
    <location>
        <begin position="44"/>
        <end position="57"/>
    </location>
</feature>
<proteinExistence type="predicted"/>
<comment type="caution">
    <text evidence="2">The sequence shown here is derived from an EMBL/GenBank/DDBJ whole genome shotgun (WGS) entry which is preliminary data.</text>
</comment>
<dbReference type="AlphaFoldDB" id="A0AAV5WFD5"/>